<dbReference type="GO" id="GO:0017000">
    <property type="term" value="P:antibiotic biosynthetic process"/>
    <property type="evidence" value="ECO:0007669"/>
    <property type="project" value="UniProtKB-ARBA"/>
</dbReference>
<protein>
    <submittedName>
        <fullName evidence="4">Glycosyl transferase</fullName>
    </submittedName>
</protein>
<comment type="similarity">
    <text evidence="1">Belongs to the UDP-glycosyltransferase family.</text>
</comment>
<reference evidence="4" key="1">
    <citation type="submission" date="2019-12" db="EMBL/GenBank/DDBJ databases">
        <authorList>
            <person name="zhang j."/>
            <person name="sun C.M."/>
        </authorList>
    </citation>
    <scope>NUCLEOTIDE SEQUENCE</scope>
    <source>
        <strain evidence="4">NS-1</strain>
    </source>
</reference>
<evidence type="ECO:0000256" key="2">
    <source>
        <dbReference type="ARBA" id="ARBA00022679"/>
    </source>
</evidence>
<dbReference type="EMBL" id="CP046640">
    <property type="protein sequence ID" value="QTL96639.1"/>
    <property type="molecule type" value="Genomic_DNA"/>
</dbReference>
<dbReference type="Proteomes" id="UP000665020">
    <property type="component" value="Chromosome"/>
</dbReference>
<dbReference type="KEGG" id="ifn:GM661_00950"/>
<feature type="domain" description="Erythromycin biosynthesis protein CIII-like C-terminal" evidence="3">
    <location>
        <begin position="262"/>
        <end position="368"/>
    </location>
</feature>
<keyword evidence="5" id="KW-1185">Reference proteome</keyword>
<dbReference type="SUPFAM" id="SSF53756">
    <property type="entry name" value="UDP-Glycosyltransferase/glycogen phosphorylase"/>
    <property type="match status" value="1"/>
</dbReference>
<dbReference type="NCBIfam" id="TIGR01426">
    <property type="entry name" value="MGT"/>
    <property type="match status" value="1"/>
</dbReference>
<dbReference type="Pfam" id="PF06722">
    <property type="entry name" value="EryCIII-like_C"/>
    <property type="match status" value="1"/>
</dbReference>
<dbReference type="GO" id="GO:0016758">
    <property type="term" value="F:hexosyltransferase activity"/>
    <property type="evidence" value="ECO:0007669"/>
    <property type="project" value="InterPro"/>
</dbReference>
<gene>
    <name evidence="4" type="ORF">GM661_00950</name>
</gene>
<evidence type="ECO:0000313" key="4">
    <source>
        <dbReference type="EMBL" id="QTL96639.1"/>
    </source>
</evidence>
<dbReference type="GO" id="GO:0008194">
    <property type="term" value="F:UDP-glycosyltransferase activity"/>
    <property type="evidence" value="ECO:0007669"/>
    <property type="project" value="InterPro"/>
</dbReference>
<organism evidence="4 5">
    <name type="scientific">Iocasia fonsfrigidae</name>
    <dbReference type="NCBI Taxonomy" id="2682810"/>
    <lineage>
        <taxon>Bacteria</taxon>
        <taxon>Bacillati</taxon>
        <taxon>Bacillota</taxon>
        <taxon>Clostridia</taxon>
        <taxon>Halanaerobiales</taxon>
        <taxon>Halanaerobiaceae</taxon>
        <taxon>Iocasia</taxon>
    </lineage>
</organism>
<proteinExistence type="inferred from homology"/>
<dbReference type="PANTHER" id="PTHR48050:SF13">
    <property type="entry name" value="STEROL 3-BETA-GLUCOSYLTRANSFERASE UGT80A2"/>
    <property type="match status" value="1"/>
</dbReference>
<dbReference type="CDD" id="cd03784">
    <property type="entry name" value="GT1_Gtf-like"/>
    <property type="match status" value="1"/>
</dbReference>
<dbReference type="InterPro" id="IPR002213">
    <property type="entry name" value="UDP_glucos_trans"/>
</dbReference>
<dbReference type="InterPro" id="IPR010610">
    <property type="entry name" value="EryCIII-like_C"/>
</dbReference>
<dbReference type="RefSeq" id="WP_230868353.1">
    <property type="nucleotide sequence ID" value="NZ_CP046640.1"/>
</dbReference>
<dbReference type="PANTHER" id="PTHR48050">
    <property type="entry name" value="STEROL 3-BETA-GLUCOSYLTRANSFERASE"/>
    <property type="match status" value="1"/>
</dbReference>
<dbReference type="InterPro" id="IPR006326">
    <property type="entry name" value="UDPGT_MGT-like"/>
</dbReference>
<dbReference type="Gene3D" id="3.40.50.2000">
    <property type="entry name" value="Glycogen Phosphorylase B"/>
    <property type="match status" value="2"/>
</dbReference>
<sequence>MDTIIFFGVPAHGHINPTLPIVEELITRGKRIIYYCTEDFKDIIENSGALFRPYKMEIMNKNNKLISKNFISLTRSILESTDDIINHHLEEVRDENPVCIVHDSFCTWGRCIAKVLNIRAVCSTTIFPIGKKFLNPGILMMMLSRLGDLIRFKKLAKYYSKKYNIEVDLKHTIINKEDLNIVYTSRYFQPKSEEIDESYKYVGPSINHRDEDLDFPFEKLRNRKVIYISLGTLLNQNISFYQKCLKTFAQKEFLVIMSVGKNTEIKELGEIPDNFIVKDYVPQIEVLQRADLFISHAGMNSVHEALYFGVPLILVPQQPEQLMIGKRIEELGAGICLNNKEINENILRDSADKIMKHQSYLQNTNYIKETFRKAGGYKRAVDIILDTLPH</sequence>
<name>A0A8A7KBC2_9FIRM</name>
<evidence type="ECO:0000259" key="3">
    <source>
        <dbReference type="Pfam" id="PF06722"/>
    </source>
</evidence>
<evidence type="ECO:0000256" key="1">
    <source>
        <dbReference type="ARBA" id="ARBA00009995"/>
    </source>
</evidence>
<dbReference type="InterPro" id="IPR050426">
    <property type="entry name" value="Glycosyltransferase_28"/>
</dbReference>
<accession>A0A8A7KBC2</accession>
<dbReference type="FunFam" id="3.40.50.2000:FF:000072">
    <property type="entry name" value="Glycosyl transferase"/>
    <property type="match status" value="1"/>
</dbReference>
<keyword evidence="2 4" id="KW-0808">Transferase</keyword>
<evidence type="ECO:0000313" key="5">
    <source>
        <dbReference type="Proteomes" id="UP000665020"/>
    </source>
</evidence>
<dbReference type="AlphaFoldDB" id="A0A8A7KBC2"/>